<evidence type="ECO:0000259" key="1">
    <source>
        <dbReference type="Pfam" id="PF01764"/>
    </source>
</evidence>
<dbReference type="OrthoDB" id="5522031at2"/>
<dbReference type="InterPro" id="IPR051218">
    <property type="entry name" value="Sec_MonoDiacylglyc_Lipase"/>
</dbReference>
<sequence length="283" mass="31746">MHMGTKNDLEQRAIFLAAICGQTYAQFSNTEGLFVVPLDYQIVDTIEARSISEVWERFGFILESPQEIIVAFRGTSSTTDWMSNVMASQERFKYIKEDTLTHRGFTNIYASARDGIISTLDKLSPDKTLYITGHSLGGALATLCAIDIAANTSHISPNLFTYGSPRVGDPNFVNVFKPYVRKSYRYANLFDIVTYAPPHVYKLPKRETKYYYSHVHTFVSLSFQNGSASGNHMIGNYFTELSKLQPRYSEQICLTNPGFCPVVNNPVISASIPPAEPHVPKRS</sequence>
<reference evidence="2 3" key="1">
    <citation type="submission" date="2016-10" db="EMBL/GenBank/DDBJ databases">
        <title>Paenibacillus species isolates.</title>
        <authorList>
            <person name="Beno S.M."/>
        </authorList>
    </citation>
    <scope>NUCLEOTIDE SEQUENCE [LARGE SCALE GENOMIC DNA]</scope>
    <source>
        <strain evidence="2 3">FSL H7-0710</strain>
    </source>
</reference>
<dbReference type="SUPFAM" id="SSF53474">
    <property type="entry name" value="alpha/beta-Hydrolases"/>
    <property type="match status" value="1"/>
</dbReference>
<dbReference type="Gene3D" id="3.40.50.1820">
    <property type="entry name" value="alpha/beta hydrolase"/>
    <property type="match status" value="1"/>
</dbReference>
<dbReference type="Pfam" id="PF01764">
    <property type="entry name" value="Lipase_3"/>
    <property type="match status" value="1"/>
</dbReference>
<dbReference type="GO" id="GO:0006629">
    <property type="term" value="P:lipid metabolic process"/>
    <property type="evidence" value="ECO:0007669"/>
    <property type="project" value="InterPro"/>
</dbReference>
<dbReference type="PANTHER" id="PTHR45856:SF24">
    <property type="entry name" value="FUNGAL LIPASE-LIKE DOMAIN-CONTAINING PROTEIN"/>
    <property type="match status" value="1"/>
</dbReference>
<dbReference type="InterPro" id="IPR002921">
    <property type="entry name" value="Fungal_lipase-type"/>
</dbReference>
<organism evidence="2 3">
    <name type="scientific">Paenibacillus odorifer</name>
    <dbReference type="NCBI Taxonomy" id="189426"/>
    <lineage>
        <taxon>Bacteria</taxon>
        <taxon>Bacillati</taxon>
        <taxon>Bacillota</taxon>
        <taxon>Bacilli</taxon>
        <taxon>Bacillales</taxon>
        <taxon>Paenibacillaceae</taxon>
        <taxon>Paenibacillus</taxon>
    </lineage>
</organism>
<name>A0A1R0XM66_9BACL</name>
<feature type="domain" description="Fungal lipase-type" evidence="1">
    <location>
        <begin position="69"/>
        <end position="199"/>
    </location>
</feature>
<evidence type="ECO:0000313" key="2">
    <source>
        <dbReference type="EMBL" id="OMD36092.1"/>
    </source>
</evidence>
<dbReference type="CDD" id="cd00519">
    <property type="entry name" value="Lipase_3"/>
    <property type="match status" value="1"/>
</dbReference>
<dbReference type="InterPro" id="IPR029058">
    <property type="entry name" value="AB_hydrolase_fold"/>
</dbReference>
<dbReference type="Proteomes" id="UP000187439">
    <property type="component" value="Unassembled WGS sequence"/>
</dbReference>
<comment type="caution">
    <text evidence="2">The sequence shown here is derived from an EMBL/GenBank/DDBJ whole genome shotgun (WGS) entry which is preliminary data.</text>
</comment>
<evidence type="ECO:0000313" key="3">
    <source>
        <dbReference type="Proteomes" id="UP000187439"/>
    </source>
</evidence>
<dbReference type="EMBL" id="MPTC01000033">
    <property type="protein sequence ID" value="OMD36092.1"/>
    <property type="molecule type" value="Genomic_DNA"/>
</dbReference>
<dbReference type="AlphaFoldDB" id="A0A1R0XM66"/>
<dbReference type="PANTHER" id="PTHR45856">
    <property type="entry name" value="ALPHA/BETA-HYDROLASES SUPERFAMILY PROTEIN"/>
    <property type="match status" value="1"/>
</dbReference>
<proteinExistence type="predicted"/>
<protein>
    <submittedName>
        <fullName evidence="2">Lipase</fullName>
    </submittedName>
</protein>
<gene>
    <name evidence="2" type="ORF">BSK52_25430</name>
</gene>
<accession>A0A1R0XM66</accession>